<evidence type="ECO:0000313" key="2">
    <source>
        <dbReference type="EMBL" id="CAF4173585.1"/>
    </source>
</evidence>
<protein>
    <recommendedName>
        <fullName evidence="1">Dynein heavy chain AAA lid domain-containing protein</fullName>
    </recommendedName>
</protein>
<dbReference type="InterPro" id="IPR042219">
    <property type="entry name" value="AAA_lid_11_sf"/>
</dbReference>
<sequence length="288" mass="33073">MPKIVLLVANENGVSFLDQHYFLKIYVIRNDTGRVLVKSETTDYLPRTVKLDIADENTNNTEQNKNAPHAPTDSKTLFHLSAELCHMLDDKKIKMISKHPLAITNLEFRAKDITLHGPDSKRTKTFFCENKLVFCHVEKEKFISSVYEDSLPKTLIIFVLSPDVDPLANLSALAEKMNFRKTFLSLSLVQGPALMAAPNIAENIRLISTTKNMKRLYALIDDQDFTEKNRQARPEKYKRLLFCLCFFHSLLLERTKFLQLGFNVNYSFNDFGFQTSNLIVGNLCMIKK</sequence>
<reference evidence="2" key="1">
    <citation type="submission" date="2021-02" db="EMBL/GenBank/DDBJ databases">
        <authorList>
            <person name="Nowell W R."/>
        </authorList>
    </citation>
    <scope>NUCLEOTIDE SEQUENCE</scope>
</reference>
<comment type="caution">
    <text evidence="2">The sequence shown here is derived from an EMBL/GenBank/DDBJ whole genome shotgun (WGS) entry which is preliminary data.</text>
</comment>
<evidence type="ECO:0000259" key="1">
    <source>
        <dbReference type="Pfam" id="PF18198"/>
    </source>
</evidence>
<evidence type="ECO:0000313" key="3">
    <source>
        <dbReference type="Proteomes" id="UP000663851"/>
    </source>
</evidence>
<name>A0A819ZNI1_9BILA</name>
<dbReference type="Pfam" id="PF18198">
    <property type="entry name" value="AAA_lid_11"/>
    <property type="match status" value="1"/>
</dbReference>
<dbReference type="InterPro" id="IPR026983">
    <property type="entry name" value="DHC"/>
</dbReference>
<gene>
    <name evidence="2" type="ORF">HFQ381_LOCUS5763</name>
</gene>
<dbReference type="EMBL" id="CAJOBO010000247">
    <property type="protein sequence ID" value="CAF4173585.1"/>
    <property type="molecule type" value="Genomic_DNA"/>
</dbReference>
<dbReference type="InterPro" id="IPR027417">
    <property type="entry name" value="P-loop_NTPase"/>
</dbReference>
<organism evidence="2 3">
    <name type="scientific">Rotaria socialis</name>
    <dbReference type="NCBI Taxonomy" id="392032"/>
    <lineage>
        <taxon>Eukaryota</taxon>
        <taxon>Metazoa</taxon>
        <taxon>Spiralia</taxon>
        <taxon>Gnathifera</taxon>
        <taxon>Rotifera</taxon>
        <taxon>Eurotatoria</taxon>
        <taxon>Bdelloidea</taxon>
        <taxon>Philodinida</taxon>
        <taxon>Philodinidae</taxon>
        <taxon>Rotaria</taxon>
    </lineage>
</organism>
<dbReference type="GO" id="GO:0030286">
    <property type="term" value="C:dynein complex"/>
    <property type="evidence" value="ECO:0007669"/>
    <property type="project" value="InterPro"/>
</dbReference>
<dbReference type="PANTHER" id="PTHR22878:SF68">
    <property type="entry name" value="DYNEIN HEAVY CHAIN 6, AXONEMAL-LIKE"/>
    <property type="match status" value="1"/>
</dbReference>
<feature type="domain" description="Dynein heavy chain AAA lid" evidence="1">
    <location>
        <begin position="237"/>
        <end position="282"/>
    </location>
</feature>
<proteinExistence type="predicted"/>
<dbReference type="Gene3D" id="1.10.8.720">
    <property type="entry name" value="Region D6 of dynein motor"/>
    <property type="match status" value="1"/>
</dbReference>
<dbReference type="GO" id="GO:0051959">
    <property type="term" value="F:dynein light intermediate chain binding"/>
    <property type="evidence" value="ECO:0007669"/>
    <property type="project" value="InterPro"/>
</dbReference>
<dbReference type="PANTHER" id="PTHR22878">
    <property type="entry name" value="DYNEIN HEAVY CHAIN 6, AXONEMAL-LIKE-RELATED"/>
    <property type="match status" value="1"/>
</dbReference>
<accession>A0A819ZNI1</accession>
<dbReference type="GO" id="GO:0007018">
    <property type="term" value="P:microtubule-based movement"/>
    <property type="evidence" value="ECO:0007669"/>
    <property type="project" value="InterPro"/>
</dbReference>
<dbReference type="Gene3D" id="3.40.50.300">
    <property type="entry name" value="P-loop containing nucleotide triphosphate hydrolases"/>
    <property type="match status" value="1"/>
</dbReference>
<dbReference type="Proteomes" id="UP000663851">
    <property type="component" value="Unassembled WGS sequence"/>
</dbReference>
<dbReference type="AlphaFoldDB" id="A0A819ZNI1"/>
<dbReference type="InterPro" id="IPR041658">
    <property type="entry name" value="AAA_lid_11"/>
</dbReference>
<dbReference type="GO" id="GO:0045505">
    <property type="term" value="F:dynein intermediate chain binding"/>
    <property type="evidence" value="ECO:0007669"/>
    <property type="project" value="InterPro"/>
</dbReference>